<feature type="region of interest" description="Disordered" evidence="3">
    <location>
        <begin position="2769"/>
        <end position="2791"/>
    </location>
</feature>
<dbReference type="PANTHER" id="PTHR10194">
    <property type="entry name" value="RAS GTPASE-ACTIVATING PROTEINS"/>
    <property type="match status" value="1"/>
</dbReference>
<sequence>MFNLPASSLAGTSSQTRHISTPATFPKVNNMGSQKPEVWVQSLINRFEEQLPVKTGIQSITSRSTLEQQKEYLINISRSKFSLVIQGLTKILQNVASTRIFGEDAERSLIESQLIILDTLEQCLVNGQPKDTPRVEEQKYVNLLLPEICQFLNIATDNPMLLQLKLSASKVLFALSLNNFNSIFSRISTRLSALSICPDECVELGDVELIQHINVDRTNLAKVLNEVILKFKLLKKNVHMCLIMYLEKAIWNFMDTYPEEFMNQQKVPDEDLADSCEKLFDLLDFFTEGNVKKKAAAWPLQIMLLILSPCALEEVANADSGAPCTAKHMKKKQFVDGMRKALAGHAGSKLLTEGAGVACVKLCKASTYISNKDSTNVVFGLVQTVITELKGLIFNPNKPFSRGTNYDVDLMIDCFVAFFHIMPHNLDVLKICLNLSASPVYHFVLVNALHRIATQPRLPFWPSIDVLYNKVADLRTLFIETLTFVCQGCGGVPPVKFAHSLTLKEKVSTLKFREKTSEEVTSYKYLLVHIVRLMSTDPMLFLHNASKQNTEMLINGLVSVVHQNFISDLAEQAMEALLVLHQPPHIMLWNSDAPLPMFWDTSSSVLFSISQKLIQHQIVNYCEVLKWLREILKCRNVFLLRYKDVANQGSNIPIARQAQIKLEVVLFMYLWSIDIDAVLIAMSCFKSLCDEVEIRATDDFAVTTLLPNYQIYQELSAATSCLTTGRAQLQKRIMNLLRRIDKNTPSILSAWDETHLCWDESRKFLSGFPKIGERPSKRRTSHTSSSSPEHELEDVFSEWLNMTGFLCALGGVSIQKRPAAARPLSANLPPSESRKVSIISAQNSNQDLQFCPVTQFCRYMLNLLVCNNEKFGPKIQKHVKELLGHELNPALYPILFENIKVIVEKFFDAVTGQVIINDLNTQFIEHIVFVVRNILGSKTDKPADDVGATSVESMILGIVRYCRHLDNSQHCLHIKMKFCQLVEILMHRRDDLSFRQEMKFRNKLVEYLSDWVLGNSHQITAAAAAATAAANVTSAAVNVTNENKETIRELDCAAVKAIAALLAELPLQPEENDRGDIVEAKSQLFLKYFTLFMNLLNECGHAGDEKGKEEEVHTIDMLRTATIQAMSNLLSANVESGLVHSISLGYHNDLQTRVAFLEVLTKILQQGTEFDTLAENILADRFERLVELLTMIDDKGELPIANALAFVSPTMQVDDVARVFVSIFEAKHLLYELLWNLFVKEVELADCMQTIFRGTTLASKVMASCFRMFGASYIQMLIKPHLEIMLSHPELSYEIDPNRLDGDINVLLAAHRKNLEIVAQRIFDSIVSSVERLPPQLRCLCTCLYNVIAQRFPTLNHISAVGTVIFLRFINPAIVSPLENGIVDVQPPYNVKRGLMYVSKILQNVASHVLFSKEQHMRPFNDFLRSNFDDCRRLFLQITSDVSPVQDAQNPPLAMSYISDANVVTLHRLLYYNQEKIGEYLGSNRDHKAGRRPFDKLATLLAHLGPPEHKSVDSAWAVHGDLSNTRFEEIMTKQHIHEKDEFKTLKALNIFYQAGKSINGYPVFYYVARKYKMNEHHADMLIYHVLLTLKPFQHQKFELVIDFTHTCAENRFRTEILTKWSQVLPHEVYDNISAIYIYNCSTWVKEYFKFHESFLSALKGSRKLQFLDQISRLNEFLEGGSRLPSTTVSLEEDLKVFHGALKLSHKDTKVSIKLGSSSIQITSTERTKVLGHPVLLNDVYYAGEIEEVILVDDNQFTLSILHEQGPLSFIHDNCDEIVQAIIHIRTRWELSQPDNVVTHSKIRPKAVPGTLLNISLLNLGSPDPSLRSAAYNLLCALTGTFDLKIEGQLLETAGLCIPANNTIFIKSVSEKLAAQEPHLTLEFLEECIQGFKASTIELKHLVLEYVPPWLGNLTRFCKQSDDTKRQKVALILDKLITLTLQEEEMYPSIIAKIWGNLGQVSDLLDIILDSFIKRSVTGGLGSTSAEILADTAVALASSNVDLVAKKIIQRLMKLIDKTCVSPTWTLEQHLMFEDVGILTRYLLMLSFNNQLDVIKNLPYLLHFVAMLLSTGPIALRASIHGLVINIIHSLLTCSTPSFGENTQKILRLSLTEFSLPKFYHFFGISNVKSAAVTAFRFSHRPGERSMAPYAQHSSDHSRLSLGALEAITDALLEITEACMLDIPHCDWLERWTTLARSFGIRYNPSLQPRALIVFGCISKQVTDLDVKQLLRILVKALESFSDVTLIDAIVMCLTRLEPILRAESPIHKALFWIAICILQLDEVSLYCSGLALLEQNLHTLDSHGVFEYQSIDDVMMATREPLEWQYFKQLDHSVGMSFKNAFHFAFVGHLIKGFRHPEPETINRTVRVLTMLLTIVAKPSKRDRFEVTAESVPYLAALLPVSEEVRSRCRLKHQTVVVGNGMANSESADSMDADVISPSPPSQHFPLTDSEKESQLAARRQKSCEVLNQATATFPTRANSVAQSSNVGVIGGTGSDTPKSWKSLDLEHPDATSGNTSGGPSPSSNRPLFRPQRSSSMPTPRSPKNMDGGRIGSDVDERTRNARTSVSGENSVLLDSEFLTDYATQALTLSILATIVRHTTDENEARILYQYLAEASVVFPKVFPVIHSLLDAKINSVLQLCHDQAILEAVQSIIHNMITCDEPMSQQPPQSLQSLGFGGLWRFAGPFNRSSASADSAELFVNCLEAMVETCLPGDDGDDVDTDAAEYAGSLNSSVAVNLSNSLSSLSVGSPTEKDSGNDFDLARRHIGAHKRSASFKRRSKSSITGKQHEM</sequence>
<dbReference type="SUPFAM" id="SSF48350">
    <property type="entry name" value="GTPase activation domain, GAP"/>
    <property type="match status" value="1"/>
</dbReference>
<evidence type="ECO:0000259" key="4">
    <source>
        <dbReference type="PROSITE" id="PS50018"/>
    </source>
</evidence>
<dbReference type="Pfam" id="PF13716">
    <property type="entry name" value="CRAL_TRIO_2"/>
    <property type="match status" value="1"/>
</dbReference>
<dbReference type="SMART" id="SM00516">
    <property type="entry name" value="SEC14"/>
    <property type="match status" value="1"/>
</dbReference>
<protein>
    <submittedName>
        <fullName evidence="6">Neurofibromin</fullName>
    </submittedName>
</protein>
<keyword evidence="7" id="KW-1185">Reference proteome</keyword>
<dbReference type="CDD" id="cd13313">
    <property type="entry name" value="PH_NF1"/>
    <property type="match status" value="1"/>
</dbReference>
<dbReference type="InterPro" id="IPR008936">
    <property type="entry name" value="Rho_GTPase_activation_prot"/>
</dbReference>
<dbReference type="InterPro" id="IPR011993">
    <property type="entry name" value="PH-like_dom_sf"/>
</dbReference>
<dbReference type="Gene3D" id="1.10.506.10">
    <property type="entry name" value="GTPase Activation - p120gap, domain 1"/>
    <property type="match status" value="1"/>
</dbReference>
<dbReference type="PROSITE" id="PS50191">
    <property type="entry name" value="CRAL_TRIO"/>
    <property type="match status" value="1"/>
</dbReference>
<feature type="compositionally biased region" description="Low complexity" evidence="3">
    <location>
        <begin position="2512"/>
        <end position="2525"/>
    </location>
</feature>
<dbReference type="Gene3D" id="2.30.29.30">
    <property type="entry name" value="Pleckstrin-homology domain (PH domain)/Phosphotyrosine-binding domain (PTB)"/>
    <property type="match status" value="1"/>
</dbReference>
<dbReference type="InterPro" id="IPR016024">
    <property type="entry name" value="ARM-type_fold"/>
</dbReference>
<evidence type="ECO:0000259" key="5">
    <source>
        <dbReference type="PROSITE" id="PS50191"/>
    </source>
</evidence>
<dbReference type="GO" id="GO:0005096">
    <property type="term" value="F:GTPase activator activity"/>
    <property type="evidence" value="ECO:0007669"/>
    <property type="project" value="UniProtKB-KW"/>
</dbReference>
<feature type="domain" description="Ras-GAP" evidence="4">
    <location>
        <begin position="1212"/>
        <end position="1407"/>
    </location>
</feature>
<feature type="region of interest" description="Disordered" evidence="3">
    <location>
        <begin position="2478"/>
        <end position="2567"/>
    </location>
</feature>
<dbReference type="SUPFAM" id="SSF48371">
    <property type="entry name" value="ARM repeat"/>
    <property type="match status" value="1"/>
</dbReference>
<dbReference type="PANTHER" id="PTHR10194:SF142">
    <property type="entry name" value="NEUROFIBROMIN"/>
    <property type="match status" value="1"/>
</dbReference>
<dbReference type="InterPro" id="IPR036865">
    <property type="entry name" value="CRAL-TRIO_dom_sf"/>
</dbReference>
<feature type="compositionally biased region" description="Polar residues" evidence="3">
    <location>
        <begin position="1"/>
        <end position="23"/>
    </location>
</feature>
<dbReference type="Gene3D" id="3.40.525.10">
    <property type="entry name" value="CRAL-TRIO lipid binding domain"/>
    <property type="match status" value="1"/>
</dbReference>
<dbReference type="InterPro" id="IPR054071">
    <property type="entry name" value="PH_NF1"/>
</dbReference>
<feature type="region of interest" description="Disordered" evidence="3">
    <location>
        <begin position="1"/>
        <end position="27"/>
    </location>
</feature>
<feature type="compositionally biased region" description="Basic residues" evidence="3">
    <location>
        <begin position="2769"/>
        <end position="2781"/>
    </location>
</feature>
<dbReference type="EMBL" id="MTYJ01000060">
    <property type="protein sequence ID" value="OQV17505.1"/>
    <property type="molecule type" value="Genomic_DNA"/>
</dbReference>
<dbReference type="InterPro" id="IPR001936">
    <property type="entry name" value="RasGAP_dom"/>
</dbReference>
<dbReference type="Pfam" id="PF21877">
    <property type="entry name" value="PH_NF1"/>
    <property type="match status" value="1"/>
</dbReference>
<dbReference type="SUPFAM" id="SSF52087">
    <property type="entry name" value="CRAL/TRIO domain"/>
    <property type="match status" value="1"/>
</dbReference>
<proteinExistence type="predicted"/>
<dbReference type="InterPro" id="IPR039360">
    <property type="entry name" value="Ras_GTPase"/>
</dbReference>
<name>A0A1W0WQM2_HYPEX</name>
<accession>A0A1W0WQM2</accession>
<evidence type="ECO:0000313" key="6">
    <source>
        <dbReference type="EMBL" id="OQV17505.1"/>
    </source>
</evidence>
<evidence type="ECO:0000313" key="7">
    <source>
        <dbReference type="Proteomes" id="UP000192578"/>
    </source>
</evidence>
<dbReference type="OrthoDB" id="28245at2759"/>
<dbReference type="SMART" id="SM00323">
    <property type="entry name" value="RasGAP"/>
    <property type="match status" value="1"/>
</dbReference>
<evidence type="ECO:0000256" key="3">
    <source>
        <dbReference type="SAM" id="MobiDB-lite"/>
    </source>
</evidence>
<organism evidence="6 7">
    <name type="scientific">Hypsibius exemplaris</name>
    <name type="common">Freshwater tardigrade</name>
    <dbReference type="NCBI Taxonomy" id="2072580"/>
    <lineage>
        <taxon>Eukaryota</taxon>
        <taxon>Metazoa</taxon>
        <taxon>Ecdysozoa</taxon>
        <taxon>Tardigrada</taxon>
        <taxon>Eutardigrada</taxon>
        <taxon>Parachela</taxon>
        <taxon>Hypsibioidea</taxon>
        <taxon>Hypsibiidae</taxon>
        <taxon>Hypsibius</taxon>
    </lineage>
</organism>
<feature type="compositionally biased region" description="Polar residues" evidence="3">
    <location>
        <begin position="2478"/>
        <end position="2487"/>
    </location>
</feature>
<dbReference type="PROSITE" id="PS50018">
    <property type="entry name" value="RAS_GTPASE_ACTIV_2"/>
    <property type="match status" value="1"/>
</dbReference>
<dbReference type="Pfam" id="PF00616">
    <property type="entry name" value="RasGAP"/>
    <property type="match status" value="1"/>
</dbReference>
<gene>
    <name evidence="6" type="ORF">BV898_08438</name>
</gene>
<dbReference type="Proteomes" id="UP000192578">
    <property type="component" value="Unassembled WGS sequence"/>
</dbReference>
<feature type="region of interest" description="Disordered" evidence="3">
    <location>
        <begin position="2427"/>
        <end position="2461"/>
    </location>
</feature>
<dbReference type="CDD" id="cd00170">
    <property type="entry name" value="SEC14"/>
    <property type="match status" value="1"/>
</dbReference>
<keyword evidence="2" id="KW-0597">Phosphoprotein</keyword>
<feature type="domain" description="CRAL-TRIO" evidence="5">
    <location>
        <begin position="1538"/>
        <end position="1695"/>
    </location>
</feature>
<evidence type="ECO:0000256" key="2">
    <source>
        <dbReference type="ARBA" id="ARBA00022553"/>
    </source>
</evidence>
<evidence type="ECO:0000256" key="1">
    <source>
        <dbReference type="ARBA" id="ARBA00022468"/>
    </source>
</evidence>
<dbReference type="InterPro" id="IPR001251">
    <property type="entry name" value="CRAL-TRIO_dom"/>
</dbReference>
<keyword evidence="1" id="KW-0343">GTPase activation</keyword>
<dbReference type="CDD" id="cd05130">
    <property type="entry name" value="RasGAP_Neurofibromin"/>
    <property type="match status" value="1"/>
</dbReference>
<comment type="caution">
    <text evidence="6">The sequence shown here is derived from an EMBL/GenBank/DDBJ whole genome shotgun (WGS) entry which is preliminary data.</text>
</comment>
<reference evidence="7" key="1">
    <citation type="submission" date="2017-01" db="EMBL/GenBank/DDBJ databases">
        <title>Comparative genomics of anhydrobiosis in the tardigrade Hypsibius dujardini.</title>
        <authorList>
            <person name="Yoshida Y."/>
            <person name="Koutsovoulos G."/>
            <person name="Laetsch D."/>
            <person name="Stevens L."/>
            <person name="Kumar S."/>
            <person name="Horikawa D."/>
            <person name="Ishino K."/>
            <person name="Komine S."/>
            <person name="Tomita M."/>
            <person name="Blaxter M."/>
            <person name="Arakawa K."/>
        </authorList>
    </citation>
    <scope>NUCLEOTIDE SEQUENCE [LARGE SCALE GENOMIC DNA]</scope>
    <source>
        <strain evidence="7">Z151</strain>
    </source>
</reference>